<evidence type="ECO:0000256" key="1">
    <source>
        <dbReference type="HAMAP-Rule" id="MF_00386"/>
    </source>
</evidence>
<dbReference type="PANTHER" id="PTHR33383:SF1">
    <property type="entry name" value="MEMBRANE PROTEIN INSERTION EFFICIENCY FACTOR-RELATED"/>
    <property type="match status" value="1"/>
</dbReference>
<gene>
    <name evidence="3" type="ORF">COA96_09835</name>
</gene>
<protein>
    <recommendedName>
        <fullName evidence="1">Putative membrane protein insertion efficiency factor</fullName>
    </recommendedName>
</protein>
<comment type="similarity">
    <text evidence="1">Belongs to the UPF0161 family.</text>
</comment>
<comment type="caution">
    <text evidence="3">The sequence shown here is derived from an EMBL/GenBank/DDBJ whole genome shotgun (WGS) entry which is preliminary data.</text>
</comment>
<dbReference type="SMART" id="SM01234">
    <property type="entry name" value="Haemolytic"/>
    <property type="match status" value="1"/>
</dbReference>
<proteinExistence type="inferred from homology"/>
<reference evidence="4" key="1">
    <citation type="submission" date="2017-08" db="EMBL/GenBank/DDBJ databases">
        <title>A dynamic microbial community with high functional redundancy inhabits the cold, oxic subseafloor aquifer.</title>
        <authorList>
            <person name="Tully B.J."/>
            <person name="Wheat C.G."/>
            <person name="Glazer B.T."/>
            <person name="Huber J.A."/>
        </authorList>
    </citation>
    <scope>NUCLEOTIDE SEQUENCE [LARGE SCALE GENOMIC DNA]</scope>
</reference>
<dbReference type="Proteomes" id="UP000218327">
    <property type="component" value="Unassembled WGS sequence"/>
</dbReference>
<evidence type="ECO:0000256" key="2">
    <source>
        <dbReference type="SAM" id="MobiDB-lite"/>
    </source>
</evidence>
<keyword evidence="1" id="KW-1003">Cell membrane</keyword>
<dbReference type="Pfam" id="PF01809">
    <property type="entry name" value="YidD"/>
    <property type="match status" value="1"/>
</dbReference>
<feature type="region of interest" description="Disordered" evidence="2">
    <location>
        <begin position="72"/>
        <end position="92"/>
    </location>
</feature>
<evidence type="ECO:0000313" key="3">
    <source>
        <dbReference type="EMBL" id="PCJ24287.1"/>
    </source>
</evidence>
<comment type="function">
    <text evidence="1">Could be involved in insertion of integral membrane proteins into the membrane.</text>
</comment>
<sequence>MIDKLLIGLIVIYQSTLSLLIGRQCRFYPSCSQYTKEAIQIHGSLKGSWLGARRIGSCHPWHEGGYDPVPEKTDIDNSLLNNKDLHSHLTNK</sequence>
<feature type="compositionally biased region" description="Basic and acidic residues" evidence="2">
    <location>
        <begin position="83"/>
        <end position="92"/>
    </location>
</feature>
<dbReference type="InterPro" id="IPR002696">
    <property type="entry name" value="Membr_insert_effic_factor_YidD"/>
</dbReference>
<evidence type="ECO:0000313" key="4">
    <source>
        <dbReference type="Proteomes" id="UP000218327"/>
    </source>
</evidence>
<comment type="subcellular location">
    <subcellularLocation>
        <location evidence="1">Cell membrane</location>
        <topology evidence="1">Peripheral membrane protein</topology>
        <orientation evidence="1">Cytoplasmic side</orientation>
    </subcellularLocation>
</comment>
<name>A0A2A5AY95_9GAMM</name>
<dbReference type="GO" id="GO:0005886">
    <property type="term" value="C:plasma membrane"/>
    <property type="evidence" value="ECO:0007669"/>
    <property type="project" value="UniProtKB-SubCell"/>
</dbReference>
<dbReference type="PANTHER" id="PTHR33383">
    <property type="entry name" value="MEMBRANE PROTEIN INSERTION EFFICIENCY FACTOR-RELATED"/>
    <property type="match status" value="1"/>
</dbReference>
<dbReference type="AlphaFoldDB" id="A0A2A5AY95"/>
<accession>A0A2A5AY95</accession>
<dbReference type="EMBL" id="NVVJ01000028">
    <property type="protein sequence ID" value="PCJ24287.1"/>
    <property type="molecule type" value="Genomic_DNA"/>
</dbReference>
<dbReference type="HAMAP" id="MF_00386">
    <property type="entry name" value="UPF0161_YidD"/>
    <property type="match status" value="1"/>
</dbReference>
<keyword evidence="1" id="KW-0472">Membrane</keyword>
<organism evidence="3 4">
    <name type="scientific">SAR86 cluster bacterium</name>
    <dbReference type="NCBI Taxonomy" id="2030880"/>
    <lineage>
        <taxon>Bacteria</taxon>
        <taxon>Pseudomonadati</taxon>
        <taxon>Pseudomonadota</taxon>
        <taxon>Gammaproteobacteria</taxon>
        <taxon>SAR86 cluster</taxon>
    </lineage>
</organism>
<dbReference type="NCBIfam" id="TIGR00278">
    <property type="entry name" value="membrane protein insertion efficiency factor YidD"/>
    <property type="match status" value="1"/>
</dbReference>